<comment type="caution">
    <text evidence="5">The sequence shown here is derived from an EMBL/GenBank/DDBJ whole genome shotgun (WGS) entry which is preliminary data.</text>
</comment>
<dbReference type="Gene3D" id="2.160.10.10">
    <property type="entry name" value="Hexapeptide repeat proteins"/>
    <property type="match status" value="1"/>
</dbReference>
<evidence type="ECO:0000313" key="6">
    <source>
        <dbReference type="Proteomes" id="UP001595453"/>
    </source>
</evidence>
<dbReference type="InterPro" id="IPR039369">
    <property type="entry name" value="LacA-like"/>
</dbReference>
<evidence type="ECO:0000313" key="5">
    <source>
        <dbReference type="EMBL" id="MFC3033105.1"/>
    </source>
</evidence>
<dbReference type="InterPro" id="IPR011004">
    <property type="entry name" value="Trimer_LpxA-like_sf"/>
</dbReference>
<protein>
    <recommendedName>
        <fullName evidence="4">Acetyltransferase</fullName>
        <ecNumber evidence="4">2.3.1.-</ecNumber>
    </recommendedName>
</protein>
<dbReference type="Pfam" id="PF14602">
    <property type="entry name" value="Hexapep_2"/>
    <property type="match status" value="1"/>
</dbReference>
<dbReference type="InterPro" id="IPR001451">
    <property type="entry name" value="Hexapep"/>
</dbReference>
<keyword evidence="3 4" id="KW-0012">Acyltransferase</keyword>
<dbReference type="EMBL" id="JBHRSD010000017">
    <property type="protein sequence ID" value="MFC3033105.1"/>
    <property type="molecule type" value="Genomic_DNA"/>
</dbReference>
<accession>A0ABV7CKD2</accession>
<comment type="similarity">
    <text evidence="4">Belongs to the transferase hexapeptide repeat family.</text>
</comment>
<dbReference type="InterPro" id="IPR018357">
    <property type="entry name" value="Hexapep_transf_CS"/>
</dbReference>
<sequence>MGVYIRYYMCRLLMVVWSNRKLQELVARLGYELTLSRYRKKGVDVGTNTLLINCTFSSSFKGDQFKIGNDCTITGVTLLGHDASPTLFLESLVKRTEVYLPGSRCSYRAPITIGNKVFVGWGSIIMPGVTIGDNVVIGAGSVVTRDVPSNVVVAGNPARIIKTIEEYKSNYVEKLRNEPEKF</sequence>
<dbReference type="SUPFAM" id="SSF51161">
    <property type="entry name" value="Trimeric LpxA-like enzymes"/>
    <property type="match status" value="1"/>
</dbReference>
<name>A0ABV7CKD2_9GAMM</name>
<dbReference type="Proteomes" id="UP001595453">
    <property type="component" value="Unassembled WGS sequence"/>
</dbReference>
<proteinExistence type="inferred from homology"/>
<keyword evidence="2" id="KW-0677">Repeat</keyword>
<gene>
    <name evidence="5" type="ORF">ACFOEE_11280</name>
</gene>
<dbReference type="PANTHER" id="PTHR43017:SF1">
    <property type="entry name" value="ACETYLTRANSFERASE YJL218W-RELATED"/>
    <property type="match status" value="1"/>
</dbReference>
<reference evidence="6" key="1">
    <citation type="journal article" date="2019" name="Int. J. Syst. Evol. Microbiol.">
        <title>The Global Catalogue of Microorganisms (GCM) 10K type strain sequencing project: providing services to taxonomists for standard genome sequencing and annotation.</title>
        <authorList>
            <consortium name="The Broad Institute Genomics Platform"/>
            <consortium name="The Broad Institute Genome Sequencing Center for Infectious Disease"/>
            <person name="Wu L."/>
            <person name="Ma J."/>
        </authorList>
    </citation>
    <scope>NUCLEOTIDE SEQUENCE [LARGE SCALE GENOMIC DNA]</scope>
    <source>
        <strain evidence="6">KCTC 42730</strain>
    </source>
</reference>
<evidence type="ECO:0000256" key="1">
    <source>
        <dbReference type="ARBA" id="ARBA00022679"/>
    </source>
</evidence>
<evidence type="ECO:0000256" key="2">
    <source>
        <dbReference type="ARBA" id="ARBA00022737"/>
    </source>
</evidence>
<dbReference type="PROSITE" id="PS00101">
    <property type="entry name" value="HEXAPEP_TRANSFERASES"/>
    <property type="match status" value="1"/>
</dbReference>
<dbReference type="EC" id="2.3.1.-" evidence="4"/>
<keyword evidence="1 4" id="KW-0808">Transferase</keyword>
<dbReference type="RefSeq" id="WP_377160819.1">
    <property type="nucleotide sequence ID" value="NZ_JBHSTJ010000040.1"/>
</dbReference>
<dbReference type="PANTHER" id="PTHR43017">
    <property type="entry name" value="GALACTOSIDE O-ACETYLTRANSFERASE"/>
    <property type="match status" value="1"/>
</dbReference>
<evidence type="ECO:0000256" key="3">
    <source>
        <dbReference type="ARBA" id="ARBA00023315"/>
    </source>
</evidence>
<keyword evidence="6" id="KW-1185">Reference proteome</keyword>
<organism evidence="5 6">
    <name type="scientific">Pseudoalteromonas fenneropenaei</name>
    <dbReference type="NCBI Taxonomy" id="1737459"/>
    <lineage>
        <taxon>Bacteria</taxon>
        <taxon>Pseudomonadati</taxon>
        <taxon>Pseudomonadota</taxon>
        <taxon>Gammaproteobacteria</taxon>
        <taxon>Alteromonadales</taxon>
        <taxon>Pseudoalteromonadaceae</taxon>
        <taxon>Pseudoalteromonas</taxon>
    </lineage>
</organism>
<evidence type="ECO:0000256" key="4">
    <source>
        <dbReference type="RuleBase" id="RU367021"/>
    </source>
</evidence>